<evidence type="ECO:0000256" key="5">
    <source>
        <dbReference type="ARBA" id="ARBA00022605"/>
    </source>
</evidence>
<dbReference type="Pfam" id="PF00459">
    <property type="entry name" value="Inositol_P"/>
    <property type="match status" value="1"/>
</dbReference>
<evidence type="ECO:0000256" key="11">
    <source>
        <dbReference type="ARBA" id="ARBA00049158"/>
    </source>
</evidence>
<comment type="similarity">
    <text evidence="3">Belongs to the inositol monophosphatase superfamily.</text>
</comment>
<dbReference type="GO" id="GO:0004401">
    <property type="term" value="F:histidinol-phosphatase activity"/>
    <property type="evidence" value="ECO:0007669"/>
    <property type="project" value="UniProtKB-EC"/>
</dbReference>
<dbReference type="AlphaFoldDB" id="A0A381XP83"/>
<dbReference type="PROSITE" id="PS00629">
    <property type="entry name" value="IMP_1"/>
    <property type="match status" value="1"/>
</dbReference>
<dbReference type="InterPro" id="IPR011809">
    <property type="entry name" value="His_9_proposed"/>
</dbReference>
<evidence type="ECO:0000256" key="9">
    <source>
        <dbReference type="ARBA" id="ARBA00023102"/>
    </source>
</evidence>
<evidence type="ECO:0000256" key="3">
    <source>
        <dbReference type="ARBA" id="ARBA00009759"/>
    </source>
</evidence>
<comment type="pathway">
    <text evidence="2">Amino-acid biosynthesis; L-histidine biosynthesis; L-histidine from 5-phospho-alpha-D-ribose 1-diphosphate: step 8/9.</text>
</comment>
<gene>
    <name evidence="12" type="ORF">METZ01_LOCUS118907</name>
</gene>
<dbReference type="PRINTS" id="PR00377">
    <property type="entry name" value="IMPHPHTASES"/>
</dbReference>
<dbReference type="Gene3D" id="3.30.540.10">
    <property type="entry name" value="Fructose-1,6-Bisphosphatase, subunit A, domain 1"/>
    <property type="match status" value="1"/>
</dbReference>
<dbReference type="NCBIfam" id="TIGR02067">
    <property type="entry name" value="his_9_HisN"/>
    <property type="match status" value="1"/>
</dbReference>
<comment type="cofactor">
    <cofactor evidence="1">
        <name>Mg(2+)</name>
        <dbReference type="ChEBI" id="CHEBI:18420"/>
    </cofactor>
</comment>
<evidence type="ECO:0000256" key="6">
    <source>
        <dbReference type="ARBA" id="ARBA00022723"/>
    </source>
</evidence>
<organism evidence="12">
    <name type="scientific">marine metagenome</name>
    <dbReference type="NCBI Taxonomy" id="408172"/>
    <lineage>
        <taxon>unclassified sequences</taxon>
        <taxon>metagenomes</taxon>
        <taxon>ecological metagenomes</taxon>
    </lineage>
</organism>
<evidence type="ECO:0000256" key="1">
    <source>
        <dbReference type="ARBA" id="ARBA00001946"/>
    </source>
</evidence>
<keyword evidence="7" id="KW-0378">Hydrolase</keyword>
<keyword evidence="9" id="KW-0368">Histidine biosynthesis</keyword>
<sequence>MDESGSYLAIAHRLADAAGEIIRTYFRTELNIETKADESPVTMADREAERAMRAIIEAEAPGHGIRGEEFPELAGDGEWYWYLDPIDGTKLFISGIPLFGTLIALAWDGAPVLSIMDQPITRERWVGAMDGTASLNGQSIATTKNEDLSRAKLFTTDMSYYSSDQVAGFERLSEATGLTRMGADCYAFAMLATGFVDIVTEGNVHEWDVATHVPIIENAGGVVTDWNGSHLRFDGQIEIDNILAAANPALHAKALAVLRG</sequence>
<evidence type="ECO:0000313" key="12">
    <source>
        <dbReference type="EMBL" id="SVA66053.1"/>
    </source>
</evidence>
<reference evidence="12" key="1">
    <citation type="submission" date="2018-05" db="EMBL/GenBank/DDBJ databases">
        <authorList>
            <person name="Lanie J.A."/>
            <person name="Ng W.-L."/>
            <person name="Kazmierczak K.M."/>
            <person name="Andrzejewski T.M."/>
            <person name="Davidsen T.M."/>
            <person name="Wayne K.J."/>
            <person name="Tettelin H."/>
            <person name="Glass J.I."/>
            <person name="Rusch D."/>
            <person name="Podicherti R."/>
            <person name="Tsui H.-C.T."/>
            <person name="Winkler M.E."/>
        </authorList>
    </citation>
    <scope>NUCLEOTIDE SEQUENCE</scope>
</reference>
<dbReference type="GO" id="GO:0000105">
    <property type="term" value="P:L-histidine biosynthetic process"/>
    <property type="evidence" value="ECO:0007669"/>
    <property type="project" value="UniProtKB-UniPathway"/>
</dbReference>
<evidence type="ECO:0000256" key="10">
    <source>
        <dbReference type="ARBA" id="ARBA00033209"/>
    </source>
</evidence>
<dbReference type="CDD" id="cd01641">
    <property type="entry name" value="Bacterial_IMPase_like_1"/>
    <property type="match status" value="1"/>
</dbReference>
<evidence type="ECO:0000256" key="4">
    <source>
        <dbReference type="ARBA" id="ARBA00013085"/>
    </source>
</evidence>
<dbReference type="InterPro" id="IPR051090">
    <property type="entry name" value="Inositol_monoP_superfamily"/>
</dbReference>
<name>A0A381XP83_9ZZZZ</name>
<keyword evidence="6" id="KW-0479">Metal-binding</keyword>
<dbReference type="Gene3D" id="3.40.190.80">
    <property type="match status" value="1"/>
</dbReference>
<dbReference type="SUPFAM" id="SSF56655">
    <property type="entry name" value="Carbohydrate phosphatase"/>
    <property type="match status" value="1"/>
</dbReference>
<comment type="catalytic activity">
    <reaction evidence="11">
        <text>L-histidinol phosphate + H2O = L-histidinol + phosphate</text>
        <dbReference type="Rhea" id="RHEA:14465"/>
        <dbReference type="ChEBI" id="CHEBI:15377"/>
        <dbReference type="ChEBI" id="CHEBI:43474"/>
        <dbReference type="ChEBI" id="CHEBI:57699"/>
        <dbReference type="ChEBI" id="CHEBI:57980"/>
        <dbReference type="EC" id="3.1.3.15"/>
    </reaction>
</comment>
<dbReference type="InterPro" id="IPR000760">
    <property type="entry name" value="Inositol_monophosphatase-like"/>
</dbReference>
<evidence type="ECO:0000256" key="2">
    <source>
        <dbReference type="ARBA" id="ARBA00004970"/>
    </source>
</evidence>
<dbReference type="PANTHER" id="PTHR43200">
    <property type="entry name" value="PHOSPHATASE"/>
    <property type="match status" value="1"/>
</dbReference>
<dbReference type="GO" id="GO:0046872">
    <property type="term" value="F:metal ion binding"/>
    <property type="evidence" value="ECO:0007669"/>
    <property type="project" value="UniProtKB-KW"/>
</dbReference>
<dbReference type="EMBL" id="UINC01015740">
    <property type="protein sequence ID" value="SVA66053.1"/>
    <property type="molecule type" value="Genomic_DNA"/>
</dbReference>
<evidence type="ECO:0000256" key="8">
    <source>
        <dbReference type="ARBA" id="ARBA00022842"/>
    </source>
</evidence>
<dbReference type="UniPathway" id="UPA00031">
    <property type="reaction ID" value="UER00013"/>
</dbReference>
<accession>A0A381XP83</accession>
<protein>
    <recommendedName>
        <fullName evidence="4">histidinol-phosphatase</fullName>
        <ecNumber evidence="4">3.1.3.15</ecNumber>
    </recommendedName>
    <alternativeName>
        <fullName evidence="10">Histidinol-phosphate phosphatase</fullName>
    </alternativeName>
</protein>
<keyword evidence="5" id="KW-0028">Amino-acid biosynthesis</keyword>
<evidence type="ECO:0000256" key="7">
    <source>
        <dbReference type="ARBA" id="ARBA00022801"/>
    </source>
</evidence>
<dbReference type="InterPro" id="IPR020583">
    <property type="entry name" value="Inositol_monoP_metal-BS"/>
</dbReference>
<dbReference type="EC" id="3.1.3.15" evidence="4"/>
<dbReference type="PANTHER" id="PTHR43200:SF6">
    <property type="entry name" value="3'(2'),5'-BISPHOSPHATE NUCLEOTIDASE"/>
    <property type="match status" value="1"/>
</dbReference>
<keyword evidence="8" id="KW-0460">Magnesium</keyword>
<proteinExistence type="inferred from homology"/>